<evidence type="ECO:0000313" key="2">
    <source>
        <dbReference type="EMBL" id="OFJ51161.1"/>
    </source>
</evidence>
<dbReference type="RefSeq" id="WP_070355643.1">
    <property type="nucleotide sequence ID" value="NZ_CP043474.1"/>
</dbReference>
<comment type="caution">
    <text evidence="2">The sequence shown here is derived from an EMBL/GenBank/DDBJ whole genome shotgun (WGS) entry which is preliminary data.</text>
</comment>
<feature type="region of interest" description="Disordered" evidence="1">
    <location>
        <begin position="139"/>
        <end position="161"/>
    </location>
</feature>
<sequence>MEYCLGDGNGLAEMFAAEPTVDLDGDGVPDAVGFDVDADGMDDALVDVDGDGRADQLVVDVGSDEDRFTDDGSGTWAVSADRGAQLRWLGLDGVAAQGGPLVDFDGDGQADDRLLDADRDGSADRVFAGERAYVDTDGDGSWDVVLSDADGDGAADAAGPP</sequence>
<dbReference type="OrthoDB" id="4762063at2"/>
<evidence type="ECO:0000256" key="1">
    <source>
        <dbReference type="SAM" id="MobiDB-lite"/>
    </source>
</evidence>
<gene>
    <name evidence="2" type="ORF">BEL07_24370</name>
</gene>
<dbReference type="InterPro" id="IPR028974">
    <property type="entry name" value="TSP_type-3_rpt"/>
</dbReference>
<protein>
    <submittedName>
        <fullName evidence="2">Pullulanase</fullName>
    </submittedName>
</protein>
<dbReference type="GO" id="GO:0005509">
    <property type="term" value="F:calcium ion binding"/>
    <property type="evidence" value="ECO:0007669"/>
    <property type="project" value="InterPro"/>
</dbReference>
<organism evidence="2 3">
    <name type="scientific">Mycolicibacterium grossiae</name>
    <dbReference type="NCBI Taxonomy" id="1552759"/>
    <lineage>
        <taxon>Bacteria</taxon>
        <taxon>Bacillati</taxon>
        <taxon>Actinomycetota</taxon>
        <taxon>Actinomycetes</taxon>
        <taxon>Mycobacteriales</taxon>
        <taxon>Mycobacteriaceae</taxon>
        <taxon>Mycolicibacterium</taxon>
    </lineage>
</organism>
<accession>A0A1E8PY90</accession>
<dbReference type="Proteomes" id="UP000178953">
    <property type="component" value="Unassembled WGS sequence"/>
</dbReference>
<name>A0A1E8PY90_9MYCO</name>
<feature type="compositionally biased region" description="Low complexity" evidence="1">
    <location>
        <begin position="152"/>
        <end position="161"/>
    </location>
</feature>
<dbReference type="EMBL" id="MCHX01000077">
    <property type="protein sequence ID" value="OFJ51161.1"/>
    <property type="molecule type" value="Genomic_DNA"/>
</dbReference>
<reference evidence="2 3" key="1">
    <citation type="submission" date="2016-09" db="EMBL/GenBank/DDBJ databases">
        <title>genome sequence of Mycobacterium sp. 739 SCH.</title>
        <authorList>
            <person name="Greninger A.L."/>
            <person name="Qin X."/>
            <person name="Jerome K."/>
            <person name="Vora S."/>
            <person name="Quinn K."/>
        </authorList>
    </citation>
    <scope>NUCLEOTIDE SEQUENCE [LARGE SCALE GENOMIC DNA]</scope>
    <source>
        <strain evidence="2 3">SCH</strain>
    </source>
</reference>
<dbReference type="SUPFAM" id="SSF103647">
    <property type="entry name" value="TSP type-3 repeat"/>
    <property type="match status" value="1"/>
</dbReference>
<dbReference type="AlphaFoldDB" id="A0A1E8PY90"/>
<proteinExistence type="predicted"/>
<evidence type="ECO:0000313" key="3">
    <source>
        <dbReference type="Proteomes" id="UP000178953"/>
    </source>
</evidence>
<keyword evidence="3" id="KW-1185">Reference proteome</keyword>